<sequence>MDKDSLLSQFTDITGVDAERAKFYLESSAWRLEVALAGFYENDGEVPQRRESSSPDVEEIPQAKSESKSKNKTRSSASSRFATVSSLRENTGTSEEEDDDEEGQAFYAGGSESSGQQILGPSKKKPKDLVSVMFKSVQEHGAEVVDTKNQPHGSKGKVSTFSGTGYKLGQSNDDTEVIQGPSTSRQESQSEVTLKMWKEGFSIDDGPLRLYTEPDSRAFLDAVRQGELPPELARGARRGAEVHLNMEDHRHEDFVPQKFKAFSGKGQLLGSSVPTVIGSTKPQTESDRIANEAAATEAVKVNNDEPVTSVQVRLADGTVLQGRFNHSHTVDDIHRYITVARPQYQITPFMLLSAFPRKELTDGSKTLEEAGILNSSLLQRLT</sequence>
<proteinExistence type="predicted"/>
<evidence type="ECO:0000313" key="4">
    <source>
        <dbReference type="EMBL" id="KAG8227241.1"/>
    </source>
</evidence>
<dbReference type="Pfam" id="PF14555">
    <property type="entry name" value="UBA_4"/>
    <property type="match status" value="1"/>
</dbReference>
<feature type="compositionally biased region" description="Polar residues" evidence="1">
    <location>
        <begin position="180"/>
        <end position="189"/>
    </location>
</feature>
<dbReference type="InterPro" id="IPR029071">
    <property type="entry name" value="Ubiquitin-like_domsf"/>
</dbReference>
<evidence type="ECO:0008006" key="6">
    <source>
        <dbReference type="Google" id="ProtNLM"/>
    </source>
</evidence>
<keyword evidence="5" id="KW-1185">Reference proteome</keyword>
<reference evidence="4" key="2">
    <citation type="submission" date="2017-10" db="EMBL/GenBank/DDBJ databases">
        <title>Ladona fulva Genome sequencing and assembly.</title>
        <authorList>
            <person name="Murali S."/>
            <person name="Richards S."/>
            <person name="Bandaranaike D."/>
            <person name="Bellair M."/>
            <person name="Blankenburg K."/>
            <person name="Chao H."/>
            <person name="Dinh H."/>
            <person name="Doddapaneni H."/>
            <person name="Dugan-Rocha S."/>
            <person name="Elkadiri S."/>
            <person name="Gnanaolivu R."/>
            <person name="Hernandez B."/>
            <person name="Skinner E."/>
            <person name="Javaid M."/>
            <person name="Lee S."/>
            <person name="Li M."/>
            <person name="Ming W."/>
            <person name="Munidasa M."/>
            <person name="Muniz J."/>
            <person name="Nguyen L."/>
            <person name="Hughes D."/>
            <person name="Osuji N."/>
            <person name="Pu L.-L."/>
            <person name="Puazo M."/>
            <person name="Qu C."/>
            <person name="Quiroz J."/>
            <person name="Raj R."/>
            <person name="Weissenberger G."/>
            <person name="Xin Y."/>
            <person name="Zou X."/>
            <person name="Han Y."/>
            <person name="Worley K."/>
            <person name="Muzny D."/>
            <person name="Gibbs R."/>
        </authorList>
    </citation>
    <scope>NUCLEOTIDE SEQUENCE</scope>
    <source>
        <strain evidence="4">Sampled in the wild</strain>
    </source>
</reference>
<name>A0A8K0NYZ3_LADFU</name>
<dbReference type="PANTHER" id="PTHR23333">
    <property type="entry name" value="UBX DOMAIN CONTAINING PROTEIN"/>
    <property type="match status" value="1"/>
</dbReference>
<dbReference type="Pfam" id="PF08059">
    <property type="entry name" value="SEP"/>
    <property type="match status" value="1"/>
</dbReference>
<dbReference type="InterPro" id="IPR036241">
    <property type="entry name" value="NSFL1C_SEP_dom_sf"/>
</dbReference>
<dbReference type="SUPFAM" id="SSF54236">
    <property type="entry name" value="Ubiquitin-like"/>
    <property type="match status" value="1"/>
</dbReference>
<feature type="region of interest" description="Disordered" evidence="1">
    <location>
        <begin position="142"/>
        <end position="189"/>
    </location>
</feature>
<protein>
    <recommendedName>
        <fullName evidence="6">NSFL1 cofactor p47</fullName>
    </recommendedName>
</protein>
<evidence type="ECO:0000256" key="1">
    <source>
        <dbReference type="SAM" id="MobiDB-lite"/>
    </source>
</evidence>
<dbReference type="GO" id="GO:0000045">
    <property type="term" value="P:autophagosome assembly"/>
    <property type="evidence" value="ECO:0007669"/>
    <property type="project" value="TreeGrafter"/>
</dbReference>
<dbReference type="GO" id="GO:0043161">
    <property type="term" value="P:proteasome-mediated ubiquitin-dependent protein catabolic process"/>
    <property type="evidence" value="ECO:0007669"/>
    <property type="project" value="TreeGrafter"/>
</dbReference>
<dbReference type="GO" id="GO:0043130">
    <property type="term" value="F:ubiquitin binding"/>
    <property type="evidence" value="ECO:0007669"/>
    <property type="project" value="TreeGrafter"/>
</dbReference>
<dbReference type="SMART" id="SM00166">
    <property type="entry name" value="UBX"/>
    <property type="match status" value="1"/>
</dbReference>
<dbReference type="InterPro" id="IPR012989">
    <property type="entry name" value="SEP_domain"/>
</dbReference>
<gene>
    <name evidence="4" type="ORF">J437_LFUL003972</name>
</gene>
<dbReference type="Proteomes" id="UP000792457">
    <property type="component" value="Unassembled WGS sequence"/>
</dbReference>
<dbReference type="PROSITE" id="PS51399">
    <property type="entry name" value="SEP"/>
    <property type="match status" value="1"/>
</dbReference>
<dbReference type="SMART" id="SM00553">
    <property type="entry name" value="SEP"/>
    <property type="match status" value="1"/>
</dbReference>
<dbReference type="InterPro" id="IPR009060">
    <property type="entry name" value="UBA-like_sf"/>
</dbReference>
<dbReference type="AlphaFoldDB" id="A0A8K0NYZ3"/>
<organism evidence="4 5">
    <name type="scientific">Ladona fulva</name>
    <name type="common">Scarce chaser dragonfly</name>
    <name type="synonym">Libellula fulva</name>
    <dbReference type="NCBI Taxonomy" id="123851"/>
    <lineage>
        <taxon>Eukaryota</taxon>
        <taxon>Metazoa</taxon>
        <taxon>Ecdysozoa</taxon>
        <taxon>Arthropoda</taxon>
        <taxon>Hexapoda</taxon>
        <taxon>Insecta</taxon>
        <taxon>Pterygota</taxon>
        <taxon>Palaeoptera</taxon>
        <taxon>Odonata</taxon>
        <taxon>Epiprocta</taxon>
        <taxon>Anisoptera</taxon>
        <taxon>Libelluloidea</taxon>
        <taxon>Libellulidae</taxon>
        <taxon>Ladona</taxon>
    </lineage>
</organism>
<feature type="compositionally biased region" description="Low complexity" evidence="1">
    <location>
        <begin position="74"/>
        <end position="86"/>
    </location>
</feature>
<comment type="caution">
    <text evidence="4">The sequence shown here is derived from an EMBL/GenBank/DDBJ whole genome shotgun (WGS) entry which is preliminary data.</text>
</comment>
<dbReference type="CDD" id="cd01770">
    <property type="entry name" value="UBX_UBXN2"/>
    <property type="match status" value="1"/>
</dbReference>
<feature type="domain" description="SEP" evidence="3">
    <location>
        <begin position="189"/>
        <end position="255"/>
    </location>
</feature>
<feature type="compositionally biased region" description="Polar residues" evidence="1">
    <location>
        <begin position="147"/>
        <end position="163"/>
    </location>
</feature>
<evidence type="ECO:0000259" key="2">
    <source>
        <dbReference type="PROSITE" id="PS50033"/>
    </source>
</evidence>
<feature type="region of interest" description="Disordered" evidence="1">
    <location>
        <begin position="41"/>
        <end position="125"/>
    </location>
</feature>
<dbReference type="GO" id="GO:0031468">
    <property type="term" value="P:nuclear membrane reassembly"/>
    <property type="evidence" value="ECO:0007669"/>
    <property type="project" value="TreeGrafter"/>
</dbReference>
<reference evidence="4" key="1">
    <citation type="submission" date="2013-04" db="EMBL/GenBank/DDBJ databases">
        <authorList>
            <person name="Qu J."/>
            <person name="Murali S.C."/>
            <person name="Bandaranaike D."/>
            <person name="Bellair M."/>
            <person name="Blankenburg K."/>
            <person name="Chao H."/>
            <person name="Dinh H."/>
            <person name="Doddapaneni H."/>
            <person name="Downs B."/>
            <person name="Dugan-Rocha S."/>
            <person name="Elkadiri S."/>
            <person name="Gnanaolivu R.D."/>
            <person name="Hernandez B."/>
            <person name="Javaid M."/>
            <person name="Jayaseelan J.C."/>
            <person name="Lee S."/>
            <person name="Li M."/>
            <person name="Ming W."/>
            <person name="Munidasa M."/>
            <person name="Muniz J."/>
            <person name="Nguyen L."/>
            <person name="Ongeri F."/>
            <person name="Osuji N."/>
            <person name="Pu L.-L."/>
            <person name="Puazo M."/>
            <person name="Qu C."/>
            <person name="Quiroz J."/>
            <person name="Raj R."/>
            <person name="Weissenberger G."/>
            <person name="Xin Y."/>
            <person name="Zou X."/>
            <person name="Han Y."/>
            <person name="Richards S."/>
            <person name="Worley K."/>
            <person name="Muzny D."/>
            <person name="Gibbs R."/>
        </authorList>
    </citation>
    <scope>NUCLEOTIDE SEQUENCE</scope>
    <source>
        <strain evidence="4">Sampled in the wild</strain>
    </source>
</reference>
<dbReference type="SUPFAM" id="SSF46934">
    <property type="entry name" value="UBA-like"/>
    <property type="match status" value="1"/>
</dbReference>
<dbReference type="SUPFAM" id="SSF102848">
    <property type="entry name" value="NSFL1 (p97 ATPase) cofactor p47, SEP domain"/>
    <property type="match status" value="1"/>
</dbReference>
<dbReference type="InterPro" id="IPR001012">
    <property type="entry name" value="UBX_dom"/>
</dbReference>
<dbReference type="CDD" id="cd14348">
    <property type="entry name" value="UBA_p47"/>
    <property type="match status" value="1"/>
</dbReference>
<dbReference type="EMBL" id="KZ308316">
    <property type="protein sequence ID" value="KAG8227241.1"/>
    <property type="molecule type" value="Genomic_DNA"/>
</dbReference>
<dbReference type="GO" id="GO:0061025">
    <property type="term" value="P:membrane fusion"/>
    <property type="evidence" value="ECO:0007669"/>
    <property type="project" value="TreeGrafter"/>
</dbReference>
<dbReference type="OrthoDB" id="25887at2759"/>
<evidence type="ECO:0000259" key="3">
    <source>
        <dbReference type="PROSITE" id="PS51399"/>
    </source>
</evidence>
<dbReference type="GO" id="GO:0005829">
    <property type="term" value="C:cytosol"/>
    <property type="evidence" value="ECO:0007669"/>
    <property type="project" value="TreeGrafter"/>
</dbReference>
<dbReference type="Gene3D" id="1.10.8.10">
    <property type="entry name" value="DNA helicase RuvA subunit, C-terminal domain"/>
    <property type="match status" value="1"/>
</dbReference>
<dbReference type="PROSITE" id="PS50033">
    <property type="entry name" value="UBX"/>
    <property type="match status" value="1"/>
</dbReference>
<dbReference type="GO" id="GO:0007030">
    <property type="term" value="P:Golgi organization"/>
    <property type="evidence" value="ECO:0007669"/>
    <property type="project" value="TreeGrafter"/>
</dbReference>
<dbReference type="Gene3D" id="3.30.420.210">
    <property type="entry name" value="SEP domain"/>
    <property type="match status" value="1"/>
</dbReference>
<dbReference type="GO" id="GO:0005634">
    <property type="term" value="C:nucleus"/>
    <property type="evidence" value="ECO:0007669"/>
    <property type="project" value="TreeGrafter"/>
</dbReference>
<feature type="compositionally biased region" description="Acidic residues" evidence="1">
    <location>
        <begin position="94"/>
        <end position="103"/>
    </location>
</feature>
<dbReference type="Gene3D" id="3.10.20.90">
    <property type="entry name" value="Phosphatidylinositol 3-kinase Catalytic Subunit, Chain A, domain 1"/>
    <property type="match status" value="1"/>
</dbReference>
<accession>A0A8K0NYZ3</accession>
<feature type="domain" description="UBX" evidence="2">
    <location>
        <begin position="303"/>
        <end position="380"/>
    </location>
</feature>
<evidence type="ECO:0000313" key="5">
    <source>
        <dbReference type="Proteomes" id="UP000792457"/>
    </source>
</evidence>
<dbReference type="PANTHER" id="PTHR23333:SF20">
    <property type="entry name" value="NSFL1 COFACTOR P47"/>
    <property type="match status" value="1"/>
</dbReference>
<dbReference type="Pfam" id="PF00789">
    <property type="entry name" value="UBX"/>
    <property type="match status" value="1"/>
</dbReference>